<protein>
    <submittedName>
        <fullName evidence="1">Uncharacterized protein</fullName>
    </submittedName>
</protein>
<dbReference type="AlphaFoldDB" id="F4W522"/>
<evidence type="ECO:0000313" key="1">
    <source>
        <dbReference type="EMBL" id="EGI70718.1"/>
    </source>
</evidence>
<reference evidence="1" key="1">
    <citation type="submission" date="2011-02" db="EMBL/GenBank/DDBJ databases">
        <title>The genome of the leaf-cutting ant Acromyrmex echinatior suggests key adaptations to social evolution and fungus farming.</title>
        <authorList>
            <person name="Nygaard S."/>
            <person name="Zhang G."/>
        </authorList>
    </citation>
    <scope>NUCLEOTIDE SEQUENCE</scope>
</reference>
<organism evidence="2">
    <name type="scientific">Acromyrmex echinatior</name>
    <name type="common">Panamanian leafcutter ant</name>
    <name type="synonym">Acromyrmex octospinosus echinatior</name>
    <dbReference type="NCBI Taxonomy" id="103372"/>
    <lineage>
        <taxon>Eukaryota</taxon>
        <taxon>Metazoa</taxon>
        <taxon>Ecdysozoa</taxon>
        <taxon>Arthropoda</taxon>
        <taxon>Hexapoda</taxon>
        <taxon>Insecta</taxon>
        <taxon>Pterygota</taxon>
        <taxon>Neoptera</taxon>
        <taxon>Endopterygota</taxon>
        <taxon>Hymenoptera</taxon>
        <taxon>Apocrita</taxon>
        <taxon>Aculeata</taxon>
        <taxon>Formicoidea</taxon>
        <taxon>Formicidae</taxon>
        <taxon>Myrmicinae</taxon>
        <taxon>Acromyrmex</taxon>
    </lineage>
</organism>
<dbReference type="Proteomes" id="UP000007755">
    <property type="component" value="Unassembled WGS sequence"/>
</dbReference>
<name>F4W522_ACREC</name>
<gene>
    <name evidence="1" type="ORF">G5I_00511</name>
</gene>
<sequence length="230" mass="26273">MWDEGMLYGGTCIWYFAKDRELYTAERNRAVKTLSKVHGAKEKRSKTKLLGATVEITIDFRRGNADRYLDFVVLPLHYEIVVNVFRTRPHHLVKFQSSRPIVAIRADSGNYRPIKPPLSGLRTPPFYSDFASPCFRSPTPFPTLALTSRPPLFPASDVRQIARDKDVASREKERCALMERGWKEDVAVKPIVAFLRPYNFIQSPDLAQQSVAVYEHRKIGIRVGLVGPRV</sequence>
<evidence type="ECO:0000313" key="2">
    <source>
        <dbReference type="Proteomes" id="UP000007755"/>
    </source>
</evidence>
<accession>F4W522</accession>
<keyword evidence="2" id="KW-1185">Reference proteome</keyword>
<dbReference type="EMBL" id="GL887596">
    <property type="protein sequence ID" value="EGI70718.1"/>
    <property type="molecule type" value="Genomic_DNA"/>
</dbReference>
<dbReference type="InParanoid" id="F4W522"/>
<proteinExistence type="predicted"/>